<evidence type="ECO:0000256" key="3">
    <source>
        <dbReference type="ARBA" id="ARBA00022692"/>
    </source>
</evidence>
<dbReference type="PRINTS" id="PR01035">
    <property type="entry name" value="TCRTETA"/>
</dbReference>
<dbReference type="Gene3D" id="1.20.1250.20">
    <property type="entry name" value="MFS general substrate transporter like domains"/>
    <property type="match status" value="1"/>
</dbReference>
<feature type="transmembrane region" description="Helical" evidence="6">
    <location>
        <begin position="371"/>
        <end position="390"/>
    </location>
</feature>
<feature type="transmembrane region" description="Helical" evidence="6">
    <location>
        <begin position="343"/>
        <end position="365"/>
    </location>
</feature>
<keyword evidence="4 6" id="KW-1133">Transmembrane helix</keyword>
<feature type="transmembrane region" description="Helical" evidence="6">
    <location>
        <begin position="305"/>
        <end position="323"/>
    </location>
</feature>
<evidence type="ECO:0000256" key="4">
    <source>
        <dbReference type="ARBA" id="ARBA00022989"/>
    </source>
</evidence>
<evidence type="ECO:0000256" key="1">
    <source>
        <dbReference type="ARBA" id="ARBA00004651"/>
    </source>
</evidence>
<feature type="transmembrane region" description="Helical" evidence="6">
    <location>
        <begin position="169"/>
        <end position="190"/>
    </location>
</feature>
<accession>A0A919SGX6</accession>
<feature type="transmembrane region" description="Helical" evidence="6">
    <location>
        <begin position="218"/>
        <end position="241"/>
    </location>
</feature>
<evidence type="ECO:0000313" key="8">
    <source>
        <dbReference type="EMBL" id="GIM71571.1"/>
    </source>
</evidence>
<dbReference type="InterPro" id="IPR036259">
    <property type="entry name" value="MFS_trans_sf"/>
</dbReference>
<dbReference type="AlphaFoldDB" id="A0A919SGX6"/>
<dbReference type="PROSITE" id="PS50850">
    <property type="entry name" value="MFS"/>
    <property type="match status" value="1"/>
</dbReference>
<proteinExistence type="predicted"/>
<gene>
    <name evidence="8" type="ORF">Aco04nite_25940</name>
</gene>
<dbReference type="SUPFAM" id="SSF103473">
    <property type="entry name" value="MFS general substrate transporter"/>
    <property type="match status" value="1"/>
</dbReference>
<dbReference type="PANTHER" id="PTHR23513">
    <property type="entry name" value="INTEGRAL MEMBRANE EFFLUX PROTEIN-RELATED"/>
    <property type="match status" value="1"/>
</dbReference>
<dbReference type="RefSeq" id="WP_212997475.1">
    <property type="nucleotide sequence ID" value="NZ_BAAATW010000008.1"/>
</dbReference>
<organism evidence="8 9">
    <name type="scientific">Winogradskya consettensis</name>
    <dbReference type="NCBI Taxonomy" id="113560"/>
    <lineage>
        <taxon>Bacteria</taxon>
        <taxon>Bacillati</taxon>
        <taxon>Actinomycetota</taxon>
        <taxon>Actinomycetes</taxon>
        <taxon>Micromonosporales</taxon>
        <taxon>Micromonosporaceae</taxon>
        <taxon>Winogradskya</taxon>
    </lineage>
</organism>
<reference evidence="8" key="1">
    <citation type="submission" date="2021-03" db="EMBL/GenBank/DDBJ databases">
        <title>Whole genome shotgun sequence of Actinoplanes consettensis NBRC 14913.</title>
        <authorList>
            <person name="Komaki H."/>
            <person name="Tamura T."/>
        </authorList>
    </citation>
    <scope>NUCLEOTIDE SEQUENCE</scope>
    <source>
        <strain evidence="8">NBRC 14913</strain>
    </source>
</reference>
<dbReference type="Proteomes" id="UP000680865">
    <property type="component" value="Unassembled WGS sequence"/>
</dbReference>
<evidence type="ECO:0000259" key="7">
    <source>
        <dbReference type="PROSITE" id="PS50850"/>
    </source>
</evidence>
<feature type="transmembrane region" description="Helical" evidence="6">
    <location>
        <begin position="12"/>
        <end position="36"/>
    </location>
</feature>
<dbReference type="Pfam" id="PF07690">
    <property type="entry name" value="MFS_1"/>
    <property type="match status" value="1"/>
</dbReference>
<feature type="transmembrane region" description="Helical" evidence="6">
    <location>
        <begin position="142"/>
        <end position="163"/>
    </location>
</feature>
<name>A0A919SGX6_9ACTN</name>
<keyword evidence="2" id="KW-1003">Cell membrane</keyword>
<feature type="transmembrane region" description="Helical" evidence="6">
    <location>
        <begin position="279"/>
        <end position="299"/>
    </location>
</feature>
<comment type="caution">
    <text evidence="8">The sequence shown here is derived from an EMBL/GenBank/DDBJ whole genome shotgun (WGS) entry which is preliminary data.</text>
</comment>
<dbReference type="CDD" id="cd06173">
    <property type="entry name" value="MFS_MefA_like"/>
    <property type="match status" value="1"/>
</dbReference>
<dbReference type="InterPro" id="IPR001958">
    <property type="entry name" value="Tet-R_TetA/multi-R_MdtG-like"/>
</dbReference>
<keyword evidence="3 6" id="KW-0812">Transmembrane</keyword>
<dbReference type="InterPro" id="IPR011701">
    <property type="entry name" value="MFS"/>
</dbReference>
<feature type="transmembrane region" description="Helical" evidence="6">
    <location>
        <begin position="247"/>
        <end position="272"/>
    </location>
</feature>
<protein>
    <recommendedName>
        <fullName evidence="7">Major facilitator superfamily (MFS) profile domain-containing protein</fullName>
    </recommendedName>
</protein>
<feature type="domain" description="Major facilitator superfamily (MFS) profile" evidence="7">
    <location>
        <begin position="1"/>
        <end position="394"/>
    </location>
</feature>
<dbReference type="GO" id="GO:0022857">
    <property type="term" value="F:transmembrane transporter activity"/>
    <property type="evidence" value="ECO:0007669"/>
    <property type="project" value="InterPro"/>
</dbReference>
<keyword evidence="9" id="KW-1185">Reference proteome</keyword>
<evidence type="ECO:0000313" key="9">
    <source>
        <dbReference type="Proteomes" id="UP000680865"/>
    </source>
</evidence>
<evidence type="ECO:0000256" key="5">
    <source>
        <dbReference type="ARBA" id="ARBA00023136"/>
    </source>
</evidence>
<comment type="subcellular location">
    <subcellularLocation>
        <location evidence="1">Cell membrane</location>
        <topology evidence="1">Multi-pass membrane protein</topology>
    </subcellularLocation>
</comment>
<feature type="transmembrane region" description="Helical" evidence="6">
    <location>
        <begin position="42"/>
        <end position="63"/>
    </location>
</feature>
<dbReference type="GO" id="GO:0005886">
    <property type="term" value="C:plasma membrane"/>
    <property type="evidence" value="ECO:0007669"/>
    <property type="project" value="UniProtKB-SubCell"/>
</dbReference>
<evidence type="ECO:0000256" key="6">
    <source>
        <dbReference type="SAM" id="Phobius"/>
    </source>
</evidence>
<sequence>MTDARLDRRFWLLFGGETASAIGTAASVVAMPVLAFQLSGNLSHTGIVGFAMAAAAVATRLPGGVLVDRVDRRKLMVIANLIAGTAVALLAVALAAGAASLLVLVLASVVVGAVGSCLAPAESAAVRGVVPEPLLPKALAFIQSRAAVAMVAGPVLGGALVAFDATTVFVIDAFTYLFAAVCMAALRLALPADSEPQPVLKAAGEGLRFVLKSPFLRYVAINATLLNLVFNSLLVILVAAAHNNGKGGLAVGVQMAAIGVGALAGAIAAAPIASRFTPAIGVAGGTALVAVGLLLLLVVPTGWPSAVVLGLAAAAGPVVNVVVSTEQIRLTPAGLQGRVNSSIGLLAMAAGPLGPIIAGFTVAAWGVAPTMFGAAAIVLILALVGAAVILRATSQTSPAELPEQIPELAVAVSRD</sequence>
<dbReference type="EMBL" id="BOQP01000011">
    <property type="protein sequence ID" value="GIM71571.1"/>
    <property type="molecule type" value="Genomic_DNA"/>
</dbReference>
<dbReference type="PANTHER" id="PTHR23513:SF6">
    <property type="entry name" value="MAJOR FACILITATOR SUPERFAMILY ASSOCIATED DOMAIN-CONTAINING PROTEIN"/>
    <property type="match status" value="1"/>
</dbReference>
<evidence type="ECO:0000256" key="2">
    <source>
        <dbReference type="ARBA" id="ARBA00022475"/>
    </source>
</evidence>
<dbReference type="InterPro" id="IPR020846">
    <property type="entry name" value="MFS_dom"/>
</dbReference>
<keyword evidence="5 6" id="KW-0472">Membrane</keyword>